<name>A0ABZ0SDN3_9GAMM</name>
<organism evidence="1 2">
    <name type="scientific">Thiorhodovibrio winogradskyi</name>
    <dbReference type="NCBI Taxonomy" id="77007"/>
    <lineage>
        <taxon>Bacteria</taxon>
        <taxon>Pseudomonadati</taxon>
        <taxon>Pseudomonadota</taxon>
        <taxon>Gammaproteobacteria</taxon>
        <taxon>Chromatiales</taxon>
        <taxon>Chromatiaceae</taxon>
        <taxon>Thiorhodovibrio</taxon>
    </lineage>
</organism>
<dbReference type="Gene3D" id="3.20.20.370">
    <property type="entry name" value="Glycoside hydrolase/deacetylase"/>
    <property type="match status" value="1"/>
</dbReference>
<evidence type="ECO:0000313" key="2">
    <source>
        <dbReference type="Proteomes" id="UP001432180"/>
    </source>
</evidence>
<dbReference type="CDD" id="cd10935">
    <property type="entry name" value="CE4_WalW"/>
    <property type="match status" value="1"/>
</dbReference>
<dbReference type="RefSeq" id="WP_328983505.1">
    <property type="nucleotide sequence ID" value="NZ_CP121472.1"/>
</dbReference>
<keyword evidence="2" id="KW-1185">Reference proteome</keyword>
<dbReference type="SUPFAM" id="SSF88713">
    <property type="entry name" value="Glycoside hydrolase/deacetylase"/>
    <property type="match status" value="1"/>
</dbReference>
<dbReference type="EMBL" id="CP121472">
    <property type="protein sequence ID" value="WPL17695.1"/>
    <property type="molecule type" value="Genomic_DNA"/>
</dbReference>
<evidence type="ECO:0000313" key="1">
    <source>
        <dbReference type="EMBL" id="WPL17695.1"/>
    </source>
</evidence>
<evidence type="ECO:0008006" key="3">
    <source>
        <dbReference type="Google" id="ProtNLM"/>
    </source>
</evidence>
<protein>
    <recommendedName>
        <fullName evidence="3">WalW protein</fullName>
    </recommendedName>
</protein>
<proteinExistence type="predicted"/>
<dbReference type="InterPro" id="IPR011330">
    <property type="entry name" value="Glyco_hydro/deAcase_b/a-brl"/>
</dbReference>
<dbReference type="Proteomes" id="UP001432180">
    <property type="component" value="Chromosome"/>
</dbReference>
<accession>A0ABZ0SDN3</accession>
<gene>
    <name evidence="1" type="ORF">Thiowin_02734</name>
</gene>
<sequence>MRRPQVLFLLSIDTEESWDWSGPFPESSWCVENVQQLRPFHQVCYDLGIRPTLFVDYPVAADEKAVQVIRDLQRTGHYEIGAHLHPWCNPPYYGSPNERDSHVVNLPTEQVDAKLSQLVRLLKERFGVQPTSFRTGRWGIDGKVARLLKKHGFSIDSSVYPFWQNEFFDCHDAHLEPFWASLQDPQRPAVAKDIFEIPVSVGYNWRDFHRANRWHRRISSRGLSPLKPLALAWFSHWLRKLYLSPELTSAEDMLGLIDQMLANGRRVFHMYLHSSSLIDNPNSLVANHNAFHETSRALAAVLSHLKAKADVQCRTLGEARAQLQELAV</sequence>
<reference evidence="1 2" key="1">
    <citation type="journal article" date="2023" name="Microorganisms">
        <title>Thiorhodovibrio frisius and Trv. litoralis spp. nov., Two Novel Members from a Clade of Fastidious Purple Sulfur Bacteria That Exhibit Unique Red-Shifted Light-Harvesting Capabilities.</title>
        <authorList>
            <person name="Methner A."/>
            <person name="Kuzyk S.B."/>
            <person name="Petersen J."/>
            <person name="Bauer S."/>
            <person name="Brinkmann H."/>
            <person name="Sichau K."/>
            <person name="Wanner G."/>
            <person name="Wolf J."/>
            <person name="Neumann-Schaal M."/>
            <person name="Henke P."/>
            <person name="Tank M."/>
            <person name="Sproer C."/>
            <person name="Bunk B."/>
            <person name="Overmann J."/>
        </authorList>
    </citation>
    <scope>NUCLEOTIDE SEQUENCE [LARGE SCALE GENOMIC DNA]</scope>
    <source>
        <strain evidence="1 2">DSM 6702</strain>
    </source>
</reference>